<keyword evidence="7 14" id="KW-0378">Hydrolase</keyword>
<feature type="binding site" evidence="14">
    <location>
        <position position="459"/>
    </location>
    <ligand>
        <name>Zn(2+)</name>
        <dbReference type="ChEBI" id="CHEBI:29105"/>
        <note>catalytic</note>
    </ligand>
</feature>
<dbReference type="InterPro" id="IPR003593">
    <property type="entry name" value="AAA+_ATPase"/>
</dbReference>
<feature type="compositionally biased region" description="Acidic residues" evidence="16">
    <location>
        <begin position="719"/>
        <end position="728"/>
    </location>
</feature>
<dbReference type="RefSeq" id="WP_076613706.1">
    <property type="nucleotide sequence ID" value="NZ_CP019323.1"/>
</dbReference>
<evidence type="ECO:0000313" key="19">
    <source>
        <dbReference type="Proteomes" id="UP000187499"/>
    </source>
</evidence>
<dbReference type="SUPFAM" id="SSF140990">
    <property type="entry name" value="FtsH protease domain-like"/>
    <property type="match status" value="1"/>
</dbReference>
<dbReference type="PROSITE" id="PS00674">
    <property type="entry name" value="AAA"/>
    <property type="match status" value="1"/>
</dbReference>
<dbReference type="InterPro" id="IPR003960">
    <property type="entry name" value="ATPase_AAA_CS"/>
</dbReference>
<dbReference type="InterPro" id="IPR011546">
    <property type="entry name" value="Pept_M41_FtsH_extracell"/>
</dbReference>
<keyword evidence="11 14" id="KW-0482">Metalloprotease</keyword>
<proteinExistence type="inferred from homology"/>
<dbReference type="GO" id="GO:0005524">
    <property type="term" value="F:ATP binding"/>
    <property type="evidence" value="ECO:0007669"/>
    <property type="project" value="UniProtKB-UniRule"/>
</dbReference>
<feature type="compositionally biased region" description="Polar residues" evidence="16">
    <location>
        <begin position="677"/>
        <end position="693"/>
    </location>
</feature>
<protein>
    <recommendedName>
        <fullName evidence="14">ATP-dependent zinc metalloprotease FtsH</fullName>
        <ecNumber evidence="14">3.4.24.-</ecNumber>
    </recommendedName>
</protein>
<feature type="compositionally biased region" description="Basic and acidic residues" evidence="16">
    <location>
        <begin position="655"/>
        <end position="672"/>
    </location>
</feature>
<evidence type="ECO:0000313" key="18">
    <source>
        <dbReference type="EMBL" id="APX71202.1"/>
    </source>
</evidence>
<evidence type="ECO:0000256" key="15">
    <source>
        <dbReference type="RuleBase" id="RU003651"/>
    </source>
</evidence>
<evidence type="ECO:0000256" key="14">
    <source>
        <dbReference type="HAMAP-Rule" id="MF_01458"/>
    </source>
</evidence>
<dbReference type="InterPro" id="IPR041569">
    <property type="entry name" value="AAA_lid_3"/>
</dbReference>
<keyword evidence="14" id="KW-1003">Cell membrane</keyword>
<dbReference type="Pfam" id="PF06480">
    <property type="entry name" value="FtsH_ext"/>
    <property type="match status" value="1"/>
</dbReference>
<dbReference type="Pfam" id="PF17862">
    <property type="entry name" value="AAA_lid_3"/>
    <property type="match status" value="1"/>
</dbReference>
<gene>
    <name evidence="14" type="primary">ftsH</name>
    <name evidence="18" type="ORF">BTM29_00945</name>
</gene>
<dbReference type="Gene3D" id="3.40.50.300">
    <property type="entry name" value="P-loop containing nucleotide triphosphate hydrolases"/>
    <property type="match status" value="1"/>
</dbReference>
<dbReference type="SUPFAM" id="SSF52540">
    <property type="entry name" value="P-loop containing nucleoside triphosphate hydrolases"/>
    <property type="match status" value="1"/>
</dbReference>
<dbReference type="GO" id="GO:0005886">
    <property type="term" value="C:plasma membrane"/>
    <property type="evidence" value="ECO:0007669"/>
    <property type="project" value="UniProtKB-SubCell"/>
</dbReference>
<sequence length="728" mass="79880">MKNNRNRLINNSLFYILLFVVLVLAASWFAGGQSSDQSKTLSQDQFITQLKQGKVKNFKIEPVSGAYQVTGQYKKAQSTETTRSVSIFNRSQTTSSSKVTQFTSTVLPNNDTLKRINNAASAEKVKTTAAAKSQSSQWISIILTLVLPFILFFFIIFAMMGRGGQGGGANRVMNFGKSKVKPEDPKKNKVRFSDVAGAEEEKQELVEVVEFLKDPRKYVSLGARIPSGVLLEGPPGTGKTLLAKAVAGEAKVPFYSISGSDFVEMFVGVGASRVRDLFENAKKDAPSIIFIDEIDAVGRQRGSGTGGGNDEREQTLNQLLIEMDGFTGNEGVIVMAATNRSDVLDPALLRPGRFDRKILVGRPDVKGREAILKVHSKNKPFTDNVDLKQLAQTTPGFVGADLENLLNEAALVAARRGKTKIDPTDIDEAEDRVIAGPAKKNHVISDRERHMVAYHEAGHALIGLVLNDSRVVRKVTIVPRGKAGGYAIMLPKDDQNLITKKEFTEQIAGLLGGRTAEEIIFGTQSSGASNDFEQATQIARTMVTEYGMTDRLGTVQLEKDGQPFGGGGYRQLPAYSEDTAKLIDQEVKRLLDEGHEQARTIIENHREQHKLIAEALLKYETLNEKEILSLFNDGKMPDDDENAQFPSENAATFEQSKRMVEAKDAAKQKTGDVDENQFPSESDQKDTTTPTDSPETKSETTKEDADDSDKSNDNHSSDDNSDNNDQDK</sequence>
<dbReference type="Pfam" id="PF00004">
    <property type="entry name" value="AAA"/>
    <property type="match status" value="1"/>
</dbReference>
<dbReference type="Proteomes" id="UP000187499">
    <property type="component" value="Chromosome"/>
</dbReference>
<evidence type="ECO:0000256" key="3">
    <source>
        <dbReference type="ARBA" id="ARBA00022670"/>
    </source>
</evidence>
<dbReference type="PANTHER" id="PTHR23076">
    <property type="entry name" value="METALLOPROTEASE M41 FTSH"/>
    <property type="match status" value="1"/>
</dbReference>
<evidence type="ECO:0000256" key="12">
    <source>
        <dbReference type="ARBA" id="ARBA00023136"/>
    </source>
</evidence>
<accession>A0A1P8Q003</accession>
<keyword evidence="9 14" id="KW-0067">ATP-binding</keyword>
<dbReference type="InterPro" id="IPR003959">
    <property type="entry name" value="ATPase_AAA_core"/>
</dbReference>
<feature type="transmembrane region" description="Helical" evidence="14">
    <location>
        <begin position="12"/>
        <end position="31"/>
    </location>
</feature>
<keyword evidence="10 14" id="KW-1133">Transmembrane helix</keyword>
<dbReference type="GO" id="GO:0008270">
    <property type="term" value="F:zinc ion binding"/>
    <property type="evidence" value="ECO:0007669"/>
    <property type="project" value="UniProtKB-UniRule"/>
</dbReference>
<evidence type="ECO:0000256" key="8">
    <source>
        <dbReference type="ARBA" id="ARBA00022833"/>
    </source>
</evidence>
<evidence type="ECO:0000256" key="9">
    <source>
        <dbReference type="ARBA" id="ARBA00022840"/>
    </source>
</evidence>
<comment type="similarity">
    <text evidence="2 14">In the C-terminal section; belongs to the peptidase M41 family.</text>
</comment>
<feature type="binding site" evidence="14">
    <location>
        <begin position="233"/>
        <end position="240"/>
    </location>
    <ligand>
        <name>ATP</name>
        <dbReference type="ChEBI" id="CHEBI:30616"/>
    </ligand>
</feature>
<dbReference type="GO" id="GO:0006508">
    <property type="term" value="P:proteolysis"/>
    <property type="evidence" value="ECO:0007669"/>
    <property type="project" value="UniProtKB-KW"/>
</dbReference>
<keyword evidence="18" id="KW-0132">Cell division</keyword>
<dbReference type="InterPro" id="IPR027417">
    <property type="entry name" value="P-loop_NTPase"/>
</dbReference>
<comment type="cofactor">
    <cofactor evidence="14">
        <name>Zn(2+)</name>
        <dbReference type="ChEBI" id="CHEBI:29105"/>
    </cofactor>
    <text evidence="14">Binds 1 zinc ion per subunit.</text>
</comment>
<evidence type="ECO:0000256" key="4">
    <source>
        <dbReference type="ARBA" id="ARBA00022692"/>
    </source>
</evidence>
<dbReference type="KEGG" id="lalw:BTM29_00945"/>
<comment type="subcellular location">
    <subcellularLocation>
        <location evidence="14">Cell membrane</location>
        <topology evidence="14">Multi-pass membrane protein</topology>
        <orientation evidence="14">Cytoplasmic side</orientation>
    </subcellularLocation>
    <subcellularLocation>
        <location evidence="1">Membrane</location>
    </subcellularLocation>
</comment>
<dbReference type="Gene3D" id="1.20.58.760">
    <property type="entry name" value="Peptidase M41"/>
    <property type="match status" value="1"/>
</dbReference>
<keyword evidence="19" id="KW-1185">Reference proteome</keyword>
<feature type="binding site" evidence="14">
    <location>
        <position position="531"/>
    </location>
    <ligand>
        <name>Zn(2+)</name>
        <dbReference type="ChEBI" id="CHEBI:29105"/>
        <note>catalytic</note>
    </ligand>
</feature>
<dbReference type="GO" id="GO:0030163">
    <property type="term" value="P:protein catabolic process"/>
    <property type="evidence" value="ECO:0007669"/>
    <property type="project" value="UniProtKB-UniRule"/>
</dbReference>
<dbReference type="GO" id="GO:0004222">
    <property type="term" value="F:metalloendopeptidase activity"/>
    <property type="evidence" value="ECO:0007669"/>
    <property type="project" value="InterPro"/>
</dbReference>
<comment type="similarity">
    <text evidence="15">Belongs to the AAA ATPase family.</text>
</comment>
<keyword evidence="18" id="KW-0131">Cell cycle</keyword>
<evidence type="ECO:0000256" key="10">
    <source>
        <dbReference type="ARBA" id="ARBA00022989"/>
    </source>
</evidence>
<keyword evidence="3 14" id="KW-0645">Protease</keyword>
<feature type="active site" evidence="14">
    <location>
        <position position="456"/>
    </location>
</feature>
<evidence type="ECO:0000256" key="1">
    <source>
        <dbReference type="ARBA" id="ARBA00004370"/>
    </source>
</evidence>
<feature type="domain" description="AAA+ ATPase" evidence="17">
    <location>
        <begin position="225"/>
        <end position="364"/>
    </location>
</feature>
<dbReference type="InterPro" id="IPR000642">
    <property type="entry name" value="Peptidase_M41"/>
</dbReference>
<evidence type="ECO:0000256" key="16">
    <source>
        <dbReference type="SAM" id="MobiDB-lite"/>
    </source>
</evidence>
<evidence type="ECO:0000256" key="5">
    <source>
        <dbReference type="ARBA" id="ARBA00022723"/>
    </source>
</evidence>
<keyword evidence="6 14" id="KW-0547">Nucleotide-binding</keyword>
<dbReference type="GO" id="GO:0051301">
    <property type="term" value="P:cell division"/>
    <property type="evidence" value="ECO:0007669"/>
    <property type="project" value="UniProtKB-KW"/>
</dbReference>
<dbReference type="InterPro" id="IPR005936">
    <property type="entry name" value="FtsH"/>
</dbReference>
<feature type="region of interest" description="Disordered" evidence="16">
    <location>
        <begin position="650"/>
        <end position="728"/>
    </location>
</feature>
<dbReference type="FunFam" id="1.10.8.60:FF:000001">
    <property type="entry name" value="ATP-dependent zinc metalloprotease FtsH"/>
    <property type="match status" value="1"/>
</dbReference>
<evidence type="ECO:0000256" key="7">
    <source>
        <dbReference type="ARBA" id="ARBA00022801"/>
    </source>
</evidence>
<dbReference type="Pfam" id="PF01434">
    <property type="entry name" value="Peptidase_M41"/>
    <property type="match status" value="1"/>
</dbReference>
<dbReference type="CDD" id="cd19501">
    <property type="entry name" value="RecA-like_FtsH"/>
    <property type="match status" value="1"/>
</dbReference>
<dbReference type="STRING" id="1847728.BTM29_00945"/>
<keyword evidence="12 14" id="KW-0472">Membrane</keyword>
<keyword evidence="4 14" id="KW-0812">Transmembrane</keyword>
<dbReference type="OrthoDB" id="9809379at2"/>
<evidence type="ECO:0000256" key="6">
    <source>
        <dbReference type="ARBA" id="ARBA00022741"/>
    </source>
</evidence>
<name>A0A1P8Q003_9LACO</name>
<dbReference type="NCBIfam" id="TIGR01241">
    <property type="entry name" value="FtsH_fam"/>
    <property type="match status" value="1"/>
</dbReference>
<dbReference type="EC" id="3.4.24.-" evidence="14"/>
<dbReference type="InterPro" id="IPR037219">
    <property type="entry name" value="Peptidase_M41-like"/>
</dbReference>
<dbReference type="Gene3D" id="1.10.8.60">
    <property type="match status" value="1"/>
</dbReference>
<dbReference type="GO" id="GO:0004176">
    <property type="term" value="F:ATP-dependent peptidase activity"/>
    <property type="evidence" value="ECO:0007669"/>
    <property type="project" value="InterPro"/>
</dbReference>
<feature type="compositionally biased region" description="Basic and acidic residues" evidence="16">
    <location>
        <begin position="694"/>
        <end position="718"/>
    </location>
</feature>
<feature type="binding site" evidence="14">
    <location>
        <position position="455"/>
    </location>
    <ligand>
        <name>Zn(2+)</name>
        <dbReference type="ChEBI" id="CHEBI:29105"/>
        <note>catalytic</note>
    </ligand>
</feature>
<dbReference type="FunFam" id="1.20.58.760:FF:000001">
    <property type="entry name" value="ATP-dependent zinc metalloprotease FtsH"/>
    <property type="match status" value="1"/>
</dbReference>
<evidence type="ECO:0000259" key="17">
    <source>
        <dbReference type="SMART" id="SM00382"/>
    </source>
</evidence>
<dbReference type="AlphaFoldDB" id="A0A1P8Q003"/>
<comment type="subunit">
    <text evidence="14">Homohexamer.</text>
</comment>
<reference evidence="19" key="1">
    <citation type="submission" date="2016-12" db="EMBL/GenBank/DDBJ databases">
        <authorList>
            <person name="Jung M.Y."/>
            <person name="Lee S.H."/>
        </authorList>
    </citation>
    <scope>NUCLEOTIDE SEQUENCE [LARGE SCALE GENOMIC DNA]</scope>
    <source>
        <strain evidence="19">WiKim39</strain>
    </source>
</reference>
<dbReference type="GO" id="GO:0016887">
    <property type="term" value="F:ATP hydrolysis activity"/>
    <property type="evidence" value="ECO:0007669"/>
    <property type="project" value="UniProtKB-UniRule"/>
</dbReference>
<keyword evidence="8 14" id="KW-0862">Zinc</keyword>
<dbReference type="EMBL" id="CP019323">
    <property type="protein sequence ID" value="APX71202.1"/>
    <property type="molecule type" value="Genomic_DNA"/>
</dbReference>
<keyword evidence="5 14" id="KW-0479">Metal-binding</keyword>
<comment type="similarity">
    <text evidence="13 14">In the central section; belongs to the AAA ATPase family.</text>
</comment>
<comment type="function">
    <text evidence="14">Acts as a processive, ATP-dependent zinc metallopeptidase for both cytoplasmic and membrane proteins. Plays a role in the quality control of integral membrane proteins.</text>
</comment>
<organism evidence="18 19">
    <name type="scientific">Companilactobacillus allii</name>
    <dbReference type="NCBI Taxonomy" id="1847728"/>
    <lineage>
        <taxon>Bacteria</taxon>
        <taxon>Bacillati</taxon>
        <taxon>Bacillota</taxon>
        <taxon>Bacilli</taxon>
        <taxon>Lactobacillales</taxon>
        <taxon>Lactobacillaceae</taxon>
        <taxon>Companilactobacillus</taxon>
    </lineage>
</organism>
<evidence type="ECO:0000256" key="2">
    <source>
        <dbReference type="ARBA" id="ARBA00010044"/>
    </source>
</evidence>
<feature type="transmembrane region" description="Helical" evidence="14">
    <location>
        <begin position="138"/>
        <end position="161"/>
    </location>
</feature>
<evidence type="ECO:0000256" key="13">
    <source>
        <dbReference type="ARBA" id="ARBA00061570"/>
    </source>
</evidence>
<dbReference type="FunFam" id="3.40.50.300:FF:000001">
    <property type="entry name" value="ATP-dependent zinc metalloprotease FtsH"/>
    <property type="match status" value="1"/>
</dbReference>
<dbReference type="HAMAP" id="MF_01458">
    <property type="entry name" value="FtsH"/>
    <property type="match status" value="1"/>
</dbReference>
<dbReference type="SMART" id="SM00382">
    <property type="entry name" value="AAA"/>
    <property type="match status" value="1"/>
</dbReference>
<evidence type="ECO:0000256" key="11">
    <source>
        <dbReference type="ARBA" id="ARBA00023049"/>
    </source>
</evidence>
<dbReference type="PANTHER" id="PTHR23076:SF113">
    <property type="entry name" value="ATP-DEPENDENT ZINC METALLOPROTEASE FTSH 1, CHLOROPLASTIC-RELATED"/>
    <property type="match status" value="1"/>
</dbReference>